<reference evidence="9" key="1">
    <citation type="submission" date="2023-03" db="EMBL/GenBank/DDBJ databases">
        <title>Massive genome expansion in bonnet fungi (Mycena s.s.) driven by repeated elements and novel gene families across ecological guilds.</title>
        <authorList>
            <consortium name="Lawrence Berkeley National Laboratory"/>
            <person name="Harder C.B."/>
            <person name="Miyauchi S."/>
            <person name="Viragh M."/>
            <person name="Kuo A."/>
            <person name="Thoen E."/>
            <person name="Andreopoulos B."/>
            <person name="Lu D."/>
            <person name="Skrede I."/>
            <person name="Drula E."/>
            <person name="Henrissat B."/>
            <person name="Morin E."/>
            <person name="Kohler A."/>
            <person name="Barry K."/>
            <person name="LaButti K."/>
            <person name="Morin E."/>
            <person name="Salamov A."/>
            <person name="Lipzen A."/>
            <person name="Mereny Z."/>
            <person name="Hegedus B."/>
            <person name="Baldrian P."/>
            <person name="Stursova M."/>
            <person name="Weitz H."/>
            <person name="Taylor A."/>
            <person name="Grigoriev I.V."/>
            <person name="Nagy L.G."/>
            <person name="Martin F."/>
            <person name="Kauserud H."/>
        </authorList>
    </citation>
    <scope>NUCLEOTIDE SEQUENCE</scope>
    <source>
        <strain evidence="9">CBHHK002</strain>
    </source>
</reference>
<proteinExistence type="inferred from homology"/>
<gene>
    <name evidence="9" type="ORF">DFH08DRAFT_929537</name>
</gene>
<keyword evidence="5" id="KW-0289">Folate biosynthesis</keyword>
<keyword evidence="10" id="KW-1185">Reference proteome</keyword>
<dbReference type="Pfam" id="PF02152">
    <property type="entry name" value="FolB"/>
    <property type="match status" value="2"/>
</dbReference>
<dbReference type="AlphaFoldDB" id="A0AAD7AS68"/>
<evidence type="ECO:0000256" key="4">
    <source>
        <dbReference type="ARBA" id="ARBA00013043"/>
    </source>
</evidence>
<evidence type="ECO:0000256" key="1">
    <source>
        <dbReference type="ARBA" id="ARBA00001353"/>
    </source>
</evidence>
<evidence type="ECO:0000313" key="10">
    <source>
        <dbReference type="Proteomes" id="UP001218218"/>
    </source>
</evidence>
<evidence type="ECO:0000256" key="3">
    <source>
        <dbReference type="ARBA" id="ARBA00005708"/>
    </source>
</evidence>
<evidence type="ECO:0000256" key="2">
    <source>
        <dbReference type="ARBA" id="ARBA00005013"/>
    </source>
</evidence>
<dbReference type="SUPFAM" id="SSF55620">
    <property type="entry name" value="Tetrahydrobiopterin biosynthesis enzymes-like"/>
    <property type="match status" value="2"/>
</dbReference>
<protein>
    <recommendedName>
        <fullName evidence="4">dihydroneopterin aldolase</fullName>
        <ecNumber evidence="4">4.1.2.25</ecNumber>
    </recommendedName>
    <alternativeName>
        <fullName evidence="7">7,8-dihydroneopterin aldolase</fullName>
    </alternativeName>
</protein>
<dbReference type="Proteomes" id="UP001218218">
    <property type="component" value="Unassembled WGS sequence"/>
</dbReference>
<dbReference type="Gene3D" id="3.30.1130.10">
    <property type="match status" value="2"/>
</dbReference>
<accession>A0AAD7AS68</accession>
<sequence>MSVPNLKDTILIRDLRLNSTVGPDRWGKVRPQPIVVSIQVEASLAAAGVSDDVADSIHYGNLTKDVVRAVQDATFPNLFALAESIASLALNMDDRVSAANIRAHAMNQFLHAESLAVEIRRSRTTSDAHNLCLIHDLRANILIGVNPPEREEKQTVLLNLQFHDLDWSKLTSSWQKIHADLLKAIESTEYLTLEAFVVAVARSACLIDAVDQVTVRAQKPSALTVAHSSGVEITRNRAFFNFPPR</sequence>
<dbReference type="InterPro" id="IPR006157">
    <property type="entry name" value="FolB_dom"/>
</dbReference>
<comment type="pathway">
    <text evidence="2">Cofactor biosynthesis; tetrahydrofolate biosynthesis; 2-amino-4-hydroxy-6-hydroxymethyl-7,8-dihydropteridine diphosphate from 7,8-dihydroneopterin triphosphate: step 3/4.</text>
</comment>
<dbReference type="InterPro" id="IPR006156">
    <property type="entry name" value="Dihydroneopterin_aldolase"/>
</dbReference>
<dbReference type="EMBL" id="JARIHO010000002">
    <property type="protein sequence ID" value="KAJ7366774.1"/>
    <property type="molecule type" value="Genomic_DNA"/>
</dbReference>
<name>A0AAD7AS68_9AGAR</name>
<dbReference type="NCBIfam" id="TIGR00526">
    <property type="entry name" value="folB_dom"/>
    <property type="match status" value="1"/>
</dbReference>
<dbReference type="GO" id="GO:0005737">
    <property type="term" value="C:cytoplasm"/>
    <property type="evidence" value="ECO:0007669"/>
    <property type="project" value="TreeGrafter"/>
</dbReference>
<evidence type="ECO:0000259" key="8">
    <source>
        <dbReference type="SMART" id="SM00905"/>
    </source>
</evidence>
<dbReference type="EC" id="4.1.2.25" evidence="4"/>
<dbReference type="PANTHER" id="PTHR42844:SF1">
    <property type="entry name" value="DIHYDRONEOPTERIN ALDOLASE 1-RELATED"/>
    <property type="match status" value="1"/>
</dbReference>
<feature type="domain" description="Dihydroneopterin aldolase/epimerase" evidence="8">
    <location>
        <begin position="10"/>
        <end position="121"/>
    </location>
</feature>
<comment type="caution">
    <text evidence="9">The sequence shown here is derived from an EMBL/GenBank/DDBJ whole genome shotgun (WGS) entry which is preliminary data.</text>
</comment>
<evidence type="ECO:0000313" key="9">
    <source>
        <dbReference type="EMBL" id="KAJ7366774.1"/>
    </source>
</evidence>
<dbReference type="SMART" id="SM00905">
    <property type="entry name" value="FolB"/>
    <property type="match status" value="2"/>
</dbReference>
<evidence type="ECO:0000256" key="5">
    <source>
        <dbReference type="ARBA" id="ARBA00022909"/>
    </source>
</evidence>
<dbReference type="InterPro" id="IPR043133">
    <property type="entry name" value="GTP-CH-I_C/QueF"/>
</dbReference>
<organism evidence="9 10">
    <name type="scientific">Mycena albidolilacea</name>
    <dbReference type="NCBI Taxonomy" id="1033008"/>
    <lineage>
        <taxon>Eukaryota</taxon>
        <taxon>Fungi</taxon>
        <taxon>Dikarya</taxon>
        <taxon>Basidiomycota</taxon>
        <taxon>Agaricomycotina</taxon>
        <taxon>Agaricomycetes</taxon>
        <taxon>Agaricomycetidae</taxon>
        <taxon>Agaricales</taxon>
        <taxon>Marasmiineae</taxon>
        <taxon>Mycenaceae</taxon>
        <taxon>Mycena</taxon>
    </lineage>
</organism>
<feature type="domain" description="Dihydroneopterin aldolase/epimerase" evidence="8">
    <location>
        <begin position="132"/>
        <end position="235"/>
    </location>
</feature>
<comment type="catalytic activity">
    <reaction evidence="1">
        <text>7,8-dihydroneopterin = 6-hydroxymethyl-7,8-dihydropterin + glycolaldehyde</text>
        <dbReference type="Rhea" id="RHEA:10540"/>
        <dbReference type="ChEBI" id="CHEBI:17001"/>
        <dbReference type="ChEBI" id="CHEBI:17071"/>
        <dbReference type="ChEBI" id="CHEBI:44841"/>
        <dbReference type="EC" id="4.1.2.25"/>
    </reaction>
</comment>
<comment type="similarity">
    <text evidence="3">Belongs to the DHNA family.</text>
</comment>
<evidence type="ECO:0000256" key="7">
    <source>
        <dbReference type="ARBA" id="ARBA00032903"/>
    </source>
</evidence>
<evidence type="ECO:0000256" key="6">
    <source>
        <dbReference type="ARBA" id="ARBA00023239"/>
    </source>
</evidence>
<dbReference type="GO" id="GO:0004150">
    <property type="term" value="F:dihydroneopterin aldolase activity"/>
    <property type="evidence" value="ECO:0007669"/>
    <property type="project" value="UniProtKB-EC"/>
</dbReference>
<keyword evidence="6" id="KW-0456">Lyase</keyword>
<dbReference type="GO" id="GO:0046656">
    <property type="term" value="P:folic acid biosynthetic process"/>
    <property type="evidence" value="ECO:0007669"/>
    <property type="project" value="UniProtKB-KW"/>
</dbReference>
<dbReference type="PANTHER" id="PTHR42844">
    <property type="entry name" value="DIHYDRONEOPTERIN ALDOLASE 1-RELATED"/>
    <property type="match status" value="1"/>
</dbReference>